<dbReference type="OrthoDB" id="6129702at2759"/>
<feature type="compositionally biased region" description="Acidic residues" evidence="5">
    <location>
        <begin position="72"/>
        <end position="81"/>
    </location>
</feature>
<dbReference type="EMBL" id="CAJNXB010006189">
    <property type="protein sequence ID" value="CAF3471826.1"/>
    <property type="molecule type" value="Genomic_DNA"/>
</dbReference>
<feature type="compositionally biased region" description="Low complexity" evidence="5">
    <location>
        <begin position="803"/>
        <end position="818"/>
    </location>
</feature>
<proteinExistence type="predicted"/>
<dbReference type="PROSITE" id="PS00478">
    <property type="entry name" value="LIM_DOMAIN_1"/>
    <property type="match status" value="1"/>
</dbReference>
<feature type="compositionally biased region" description="Basic and acidic residues" evidence="5">
    <location>
        <begin position="469"/>
        <end position="483"/>
    </location>
</feature>
<organism evidence="10 11">
    <name type="scientific">Rotaria socialis</name>
    <dbReference type="NCBI Taxonomy" id="392032"/>
    <lineage>
        <taxon>Eukaryota</taxon>
        <taxon>Metazoa</taxon>
        <taxon>Spiralia</taxon>
        <taxon>Gnathifera</taxon>
        <taxon>Rotifera</taxon>
        <taxon>Eurotatoria</taxon>
        <taxon>Bdelloidea</taxon>
        <taxon>Philodinida</taxon>
        <taxon>Philodinidae</taxon>
        <taxon>Rotaria</taxon>
    </lineage>
</organism>
<evidence type="ECO:0000256" key="3">
    <source>
        <dbReference type="ARBA" id="ARBA00023038"/>
    </source>
</evidence>
<dbReference type="Proteomes" id="UP000663872">
    <property type="component" value="Unassembled WGS sequence"/>
</dbReference>
<dbReference type="InterPro" id="IPR001781">
    <property type="entry name" value="Znf_LIM"/>
</dbReference>
<evidence type="ECO:0000313" key="9">
    <source>
        <dbReference type="EMBL" id="CAF3406695.1"/>
    </source>
</evidence>
<dbReference type="FunFam" id="2.10.110.10:FF:000002">
    <property type="entry name" value="LIM domain and actin-binding 1"/>
    <property type="match status" value="1"/>
</dbReference>
<reference evidence="10" key="1">
    <citation type="submission" date="2021-02" db="EMBL/GenBank/DDBJ databases">
        <authorList>
            <person name="Nowell W R."/>
        </authorList>
    </citation>
    <scope>NUCLEOTIDE SEQUENCE</scope>
</reference>
<dbReference type="Pfam" id="PF00412">
    <property type="entry name" value="LIM"/>
    <property type="match status" value="1"/>
</dbReference>
<feature type="compositionally biased region" description="Polar residues" evidence="5">
    <location>
        <begin position="449"/>
        <end position="463"/>
    </location>
</feature>
<feature type="compositionally biased region" description="Polar residues" evidence="5">
    <location>
        <begin position="819"/>
        <end position="828"/>
    </location>
</feature>
<dbReference type="SMART" id="SM00132">
    <property type="entry name" value="LIM"/>
    <property type="match status" value="1"/>
</dbReference>
<evidence type="ECO:0000256" key="4">
    <source>
        <dbReference type="PROSITE-ProRule" id="PRU00125"/>
    </source>
</evidence>
<feature type="region of interest" description="Disordered" evidence="5">
    <location>
        <begin position="137"/>
        <end position="158"/>
    </location>
</feature>
<protein>
    <recommendedName>
        <fullName evidence="6">LIM zinc-binding domain-containing protein</fullName>
    </recommendedName>
</protein>
<accession>A0A818F9M3</accession>
<feature type="compositionally biased region" description="Basic and acidic residues" evidence="5">
    <location>
        <begin position="45"/>
        <end position="64"/>
    </location>
</feature>
<keyword evidence="1 4" id="KW-0479">Metal-binding</keyword>
<dbReference type="Proteomes" id="UP000663865">
    <property type="component" value="Unassembled WGS sequence"/>
</dbReference>
<feature type="region of interest" description="Disordered" evidence="5">
    <location>
        <begin position="529"/>
        <end position="576"/>
    </location>
</feature>
<gene>
    <name evidence="7" type="ORF">GRG538_LOCUS2585</name>
    <name evidence="9" type="ORF">KIK155_LOCUS8648</name>
    <name evidence="8" type="ORF">LUA448_LOCUS16259</name>
    <name evidence="10" type="ORF">TIS948_LOCUS33399</name>
</gene>
<sequence length="828" mass="91696">MADSNEDSPIDTSGGGPDDTLVRLRNITKMFGSKKPEDDELQLQKVEKLAPGEKIKNRFEKFENKSSSNGAENDDDEDDTQSAESDGAIRTTRKKKPPREHVPYHEMAEVKDKFEKGLVDSEKPRVEKRLDVRVQSGLASSKKQAFEQGEFEQETESHVNKVQIDADLVAGLTSAKKQAFEQHKIDNDANLPKSTFIDAEAFSGATTDKKAKFEKGEFDQEYHEHGSNRVQADANLLVGAATERKAKFESGQVSERATTPARSDEIAAMVGAGNAQNKRSELLSKIEAEQQVQRSGDRHIDIDTEHGLAGARREQLATLANSEFKSTEKHIDVTTGLTSTIKEQYMADTSKPVKSTAAPVSVESGLAKSRATAFENPEDTSTIKRTVEIDNELLERGVAKERVAMFKNLQSGAQPTASGGGGDSKLRVDRVEFSDTLVNMSVSLKIKSTDTNKSGVSTTSGEENGNVVRESDKREEIYFEKGQTKQLVEQWKTKQTSPERDTPDAQVVRDAEILQQGKAKNLVELWKTMDKENTPPPERRGQRAITPPSDNDRRLPASENDEVASQKPGYADDKANIESGHAKAVRESDEEHVGIESLISIVHDLWNQKTKQDELMQNVEQNNTTTTRKSLKQVTPPPDGVRRISTTQQDTEHNSSGIIEQYNDSEEFVPTKGQAQSLKNRFAEFEKDALKVETASAKIKYTPKRFVDTPAPKQVSVEPAVDPNKCSVCQKTVYAMEKIEADKKIYHKSCFKCMHCKSILKLGNFTANDGQIYCKPHFLQLFAIKGNYSTGFGLNDHKARWLSNSSSSPSSSPSSISNTHESAMSSES</sequence>
<comment type="caution">
    <text evidence="10">The sequence shown here is derived from an EMBL/GenBank/DDBJ whole genome shotgun (WGS) entry which is preliminary data.</text>
</comment>
<feature type="compositionally biased region" description="Basic and acidic residues" evidence="5">
    <location>
        <begin position="497"/>
        <end position="512"/>
    </location>
</feature>
<evidence type="ECO:0000313" key="8">
    <source>
        <dbReference type="EMBL" id="CAF3386489.1"/>
    </source>
</evidence>
<dbReference type="Gene3D" id="2.10.110.10">
    <property type="entry name" value="Cysteine Rich Protein"/>
    <property type="match status" value="1"/>
</dbReference>
<feature type="compositionally biased region" description="Polar residues" evidence="5">
    <location>
        <begin position="644"/>
        <end position="654"/>
    </location>
</feature>
<evidence type="ECO:0000313" key="11">
    <source>
        <dbReference type="Proteomes" id="UP000663825"/>
    </source>
</evidence>
<feature type="compositionally biased region" description="Basic and acidic residues" evidence="5">
    <location>
        <begin position="529"/>
        <end position="541"/>
    </location>
</feature>
<dbReference type="SUPFAM" id="SSF57716">
    <property type="entry name" value="Glucocorticoid receptor-like (DNA-binding domain)"/>
    <property type="match status" value="2"/>
</dbReference>
<dbReference type="EMBL" id="CAJNYV010001128">
    <property type="protein sequence ID" value="CAF3406695.1"/>
    <property type="molecule type" value="Genomic_DNA"/>
</dbReference>
<feature type="region of interest" description="Disordered" evidence="5">
    <location>
        <begin position="622"/>
        <end position="654"/>
    </location>
</feature>
<evidence type="ECO:0000313" key="7">
    <source>
        <dbReference type="EMBL" id="CAF3322700.1"/>
    </source>
</evidence>
<evidence type="ECO:0000259" key="6">
    <source>
        <dbReference type="PROSITE" id="PS50023"/>
    </source>
</evidence>
<dbReference type="Proteomes" id="UP000663833">
    <property type="component" value="Unassembled WGS sequence"/>
</dbReference>
<dbReference type="PROSITE" id="PS50023">
    <property type="entry name" value="LIM_DOMAIN_2"/>
    <property type="match status" value="1"/>
</dbReference>
<feature type="region of interest" description="Disordered" evidence="5">
    <location>
        <begin position="1"/>
        <end position="116"/>
    </location>
</feature>
<feature type="region of interest" description="Disordered" evidence="5">
    <location>
        <begin position="449"/>
        <end position="513"/>
    </location>
</feature>
<keyword evidence="3 4" id="KW-0440">LIM domain</keyword>
<dbReference type="CDD" id="cd09358">
    <property type="entry name" value="LIM_Mical_like"/>
    <property type="match status" value="1"/>
</dbReference>
<feature type="domain" description="LIM zinc-binding" evidence="6">
    <location>
        <begin position="724"/>
        <end position="784"/>
    </location>
</feature>
<evidence type="ECO:0000256" key="2">
    <source>
        <dbReference type="ARBA" id="ARBA00022833"/>
    </source>
</evidence>
<feature type="compositionally biased region" description="Basic and acidic residues" evidence="5">
    <location>
        <begin position="99"/>
        <end position="116"/>
    </location>
</feature>
<evidence type="ECO:0000256" key="1">
    <source>
        <dbReference type="ARBA" id="ARBA00022723"/>
    </source>
</evidence>
<dbReference type="PANTHER" id="PTHR24206">
    <property type="entry name" value="OS06G0237300 PROTEIN"/>
    <property type="match status" value="1"/>
</dbReference>
<evidence type="ECO:0000313" key="10">
    <source>
        <dbReference type="EMBL" id="CAF3471826.1"/>
    </source>
</evidence>
<dbReference type="EMBL" id="CAJNYT010000061">
    <property type="protein sequence ID" value="CAF3322700.1"/>
    <property type="molecule type" value="Genomic_DNA"/>
</dbReference>
<dbReference type="Proteomes" id="UP000663825">
    <property type="component" value="Unassembled WGS sequence"/>
</dbReference>
<name>A0A818F9M3_9BILA</name>
<dbReference type="AlphaFoldDB" id="A0A818F9M3"/>
<dbReference type="EMBL" id="CAJNYD010002019">
    <property type="protein sequence ID" value="CAF3386489.1"/>
    <property type="molecule type" value="Genomic_DNA"/>
</dbReference>
<evidence type="ECO:0000256" key="5">
    <source>
        <dbReference type="SAM" id="MobiDB-lite"/>
    </source>
</evidence>
<keyword evidence="2 4" id="KW-0862">Zinc</keyword>
<feature type="region of interest" description="Disordered" evidence="5">
    <location>
        <begin position="803"/>
        <end position="828"/>
    </location>
</feature>
<dbReference type="GO" id="GO:0046872">
    <property type="term" value="F:metal ion binding"/>
    <property type="evidence" value="ECO:0007669"/>
    <property type="project" value="UniProtKB-KW"/>
</dbReference>